<reference evidence="1" key="1">
    <citation type="submission" date="2016-03" db="EMBL/GenBank/DDBJ databases">
        <title>Mechanisms controlling the formation of the plant cell surface in tip-growing cells are functionally conserved among land plants.</title>
        <authorList>
            <person name="Honkanen S."/>
            <person name="Jones V.A."/>
            <person name="Morieri G."/>
            <person name="Champion C."/>
            <person name="Hetherington A.J."/>
            <person name="Kelly S."/>
            <person name="Saint-Marcoux D."/>
            <person name="Proust H."/>
            <person name="Prescott H."/>
            <person name="Dolan L."/>
        </authorList>
    </citation>
    <scope>NUCLEOTIDE SEQUENCE [LARGE SCALE GENOMIC DNA]</scope>
    <source>
        <tissue evidence="1">Whole gametophyte</tissue>
    </source>
</reference>
<dbReference type="EMBL" id="LVLJ01003355">
    <property type="protein sequence ID" value="OAE21684.1"/>
    <property type="molecule type" value="Genomic_DNA"/>
</dbReference>
<sequence>MALPIKLFALKVPKVGLRAHRCDLILAKIDFLLWGWNWASETIVQEWDNNGLPKPPGYQGNSETWQIWDWKKILGRCAGDDGDLTFHNESVKVTIEEEKDYATLFKHPRTGKNDYRTIWLVSWKEHCEEIAFTGLASSGRLPSNTSA</sequence>
<dbReference type="Proteomes" id="UP000077202">
    <property type="component" value="Unassembled WGS sequence"/>
</dbReference>
<proteinExistence type="predicted"/>
<gene>
    <name evidence="1" type="ORF">AXG93_4170s1250</name>
</gene>
<organism evidence="1 2">
    <name type="scientific">Marchantia polymorpha subsp. ruderalis</name>
    <dbReference type="NCBI Taxonomy" id="1480154"/>
    <lineage>
        <taxon>Eukaryota</taxon>
        <taxon>Viridiplantae</taxon>
        <taxon>Streptophyta</taxon>
        <taxon>Embryophyta</taxon>
        <taxon>Marchantiophyta</taxon>
        <taxon>Marchantiopsida</taxon>
        <taxon>Marchantiidae</taxon>
        <taxon>Marchantiales</taxon>
        <taxon>Marchantiaceae</taxon>
        <taxon>Marchantia</taxon>
    </lineage>
</organism>
<evidence type="ECO:0000313" key="2">
    <source>
        <dbReference type="Proteomes" id="UP000077202"/>
    </source>
</evidence>
<accession>A0A176VL80</accession>
<name>A0A176VL80_MARPO</name>
<dbReference type="AlphaFoldDB" id="A0A176VL80"/>
<protein>
    <submittedName>
        <fullName evidence="1">Uncharacterized protein</fullName>
    </submittedName>
</protein>
<keyword evidence="2" id="KW-1185">Reference proteome</keyword>
<comment type="caution">
    <text evidence="1">The sequence shown here is derived from an EMBL/GenBank/DDBJ whole genome shotgun (WGS) entry which is preliminary data.</text>
</comment>
<evidence type="ECO:0000313" key="1">
    <source>
        <dbReference type="EMBL" id="OAE21684.1"/>
    </source>
</evidence>